<protein>
    <submittedName>
        <fullName evidence="1">Uncharacterized protein</fullName>
    </submittedName>
</protein>
<evidence type="ECO:0000313" key="2">
    <source>
        <dbReference type="Proteomes" id="UP000823775"/>
    </source>
</evidence>
<dbReference type="EMBL" id="JACEIK010000935">
    <property type="protein sequence ID" value="MCD7464069.1"/>
    <property type="molecule type" value="Genomic_DNA"/>
</dbReference>
<proteinExistence type="predicted"/>
<gene>
    <name evidence="1" type="ORF">HAX54_051999</name>
</gene>
<accession>A0ABS8SYD6</accession>
<evidence type="ECO:0000313" key="1">
    <source>
        <dbReference type="EMBL" id="MCD7464069.1"/>
    </source>
</evidence>
<comment type="caution">
    <text evidence="1">The sequence shown here is derived from an EMBL/GenBank/DDBJ whole genome shotgun (WGS) entry which is preliminary data.</text>
</comment>
<feature type="non-terminal residue" evidence="1">
    <location>
        <position position="1"/>
    </location>
</feature>
<dbReference type="Proteomes" id="UP000823775">
    <property type="component" value="Unassembled WGS sequence"/>
</dbReference>
<keyword evidence="2" id="KW-1185">Reference proteome</keyword>
<organism evidence="1 2">
    <name type="scientific">Datura stramonium</name>
    <name type="common">Jimsonweed</name>
    <name type="synonym">Common thornapple</name>
    <dbReference type="NCBI Taxonomy" id="4076"/>
    <lineage>
        <taxon>Eukaryota</taxon>
        <taxon>Viridiplantae</taxon>
        <taxon>Streptophyta</taxon>
        <taxon>Embryophyta</taxon>
        <taxon>Tracheophyta</taxon>
        <taxon>Spermatophyta</taxon>
        <taxon>Magnoliopsida</taxon>
        <taxon>eudicotyledons</taxon>
        <taxon>Gunneridae</taxon>
        <taxon>Pentapetalae</taxon>
        <taxon>asterids</taxon>
        <taxon>lamiids</taxon>
        <taxon>Solanales</taxon>
        <taxon>Solanaceae</taxon>
        <taxon>Solanoideae</taxon>
        <taxon>Datureae</taxon>
        <taxon>Datura</taxon>
    </lineage>
</organism>
<name>A0ABS8SYD6_DATST</name>
<reference evidence="1 2" key="1">
    <citation type="journal article" date="2021" name="BMC Genomics">
        <title>Datura genome reveals duplications of psychoactive alkaloid biosynthetic genes and high mutation rate following tissue culture.</title>
        <authorList>
            <person name="Rajewski A."/>
            <person name="Carter-House D."/>
            <person name="Stajich J."/>
            <person name="Litt A."/>
        </authorList>
    </citation>
    <scope>NUCLEOTIDE SEQUENCE [LARGE SCALE GENOMIC DNA]</scope>
    <source>
        <strain evidence="1">AR-01</strain>
    </source>
</reference>
<sequence>EELGKCSIVELLPKAVPLQRKPFRCGEQRSSDRCSKWPNPMSRPVVSLSGAFVYQMFLKAPTNTNRVSQNVGCEWDTVKGRNLAILFYLECDQSVDHGRLTMAADAQWML</sequence>